<feature type="binding site" evidence="5">
    <location>
        <position position="34"/>
    </location>
    <ligand>
        <name>ATP</name>
        <dbReference type="ChEBI" id="CHEBI:30616"/>
    </ligand>
</feature>
<sequence>MEHKFQINLRGIIDLLSEHIYSSPEVYVRELLQNAVDAITARGHVEPDHVGDIQMECHLPKGKPPMLVVTDNGIGLTIDEVHTFLSTIGLSSKKGGEQTRSGDFIGQFGIGILSSFVVSEDIVVITKSAKEPTAKPVEWRAKGDGTYTVKELDRDFEPGTQVWLTAKPGREDLFQPDRVKMLARNYGGLLPYPIRLIVGKTVDVINEGGAPWRDRFANEKDRQKVLLAYGREMFGIDFFDAVPIRSEVGKLDGVAFILPFTPAANTRRKHRVYLKNMFLSDAVENLLPDWAFFVQVVVNANDLRPTASRESFYEDSKLAKTRIAIGDSLRKYLIDLAEKRPEKMRRFIAVHHRAIKGLAVEDDEVCRLFLDWLPFETSLGEMTFGDYRQATDRVRYVPNVDAFRQIARVAAAQNLPVINAGYLHDAELLAKVPDVFPHLTVESVDSTTVTQDFDDLTDAELDAVHDFLATAEQILRPFRCSAEAKRFKPAELPALYSTNNEGRFFRSLEQSREVANPLWSGVLDNMSRRDKASLTTAQFCFNFNNSLVQKLATVKDAKKLTRAVQMLYVQALLLGHHPLSAKELAILNDGLLGMVDDSL</sequence>
<evidence type="ECO:0000256" key="4">
    <source>
        <dbReference type="ARBA" id="ARBA00023186"/>
    </source>
</evidence>
<dbReference type="Pfam" id="PF00183">
    <property type="entry name" value="HSP90"/>
    <property type="match status" value="1"/>
</dbReference>
<dbReference type="SUPFAM" id="SSF55874">
    <property type="entry name" value="ATPase domain of HSP90 chaperone/DNA topoisomerase II/histidine kinase"/>
    <property type="match status" value="1"/>
</dbReference>
<gene>
    <name evidence="6" type="ORF">PX52LOC_01576</name>
</gene>
<dbReference type="PANTHER" id="PTHR11528">
    <property type="entry name" value="HEAT SHOCK PROTEIN 90 FAMILY MEMBER"/>
    <property type="match status" value="1"/>
</dbReference>
<dbReference type="GO" id="GO:0016887">
    <property type="term" value="F:ATP hydrolysis activity"/>
    <property type="evidence" value="ECO:0007669"/>
    <property type="project" value="InterPro"/>
</dbReference>
<evidence type="ECO:0000256" key="1">
    <source>
        <dbReference type="ARBA" id="ARBA00008239"/>
    </source>
</evidence>
<dbReference type="GO" id="GO:0005524">
    <property type="term" value="F:ATP binding"/>
    <property type="evidence" value="ECO:0007669"/>
    <property type="project" value="UniProtKB-KW"/>
</dbReference>
<evidence type="ECO:0000313" key="6">
    <source>
        <dbReference type="EMBL" id="QEL14683.1"/>
    </source>
</evidence>
<dbReference type="PRINTS" id="PR00775">
    <property type="entry name" value="HEATSHOCK90"/>
</dbReference>
<dbReference type="InterPro" id="IPR036890">
    <property type="entry name" value="HATPase_C_sf"/>
</dbReference>
<dbReference type="GO" id="GO:0051082">
    <property type="term" value="F:unfolded protein binding"/>
    <property type="evidence" value="ECO:0007669"/>
    <property type="project" value="InterPro"/>
</dbReference>
<dbReference type="Gene3D" id="3.30.565.10">
    <property type="entry name" value="Histidine kinase-like ATPase, C-terminal domain"/>
    <property type="match status" value="1"/>
</dbReference>
<dbReference type="InterPro" id="IPR020568">
    <property type="entry name" value="Ribosomal_Su5_D2-typ_SF"/>
</dbReference>
<comment type="similarity">
    <text evidence="1">Belongs to the heat shock protein 90 family.</text>
</comment>
<keyword evidence="7" id="KW-1185">Reference proteome</keyword>
<feature type="binding site" evidence="5">
    <location>
        <position position="71"/>
    </location>
    <ligand>
        <name>ATP</name>
        <dbReference type="ChEBI" id="CHEBI:30616"/>
    </ligand>
</feature>
<dbReference type="SUPFAM" id="SSF54211">
    <property type="entry name" value="Ribosomal protein S5 domain 2-like"/>
    <property type="match status" value="1"/>
</dbReference>
<accession>A0A5C1A8Z9</accession>
<dbReference type="PIRSF" id="PIRSF002583">
    <property type="entry name" value="Hsp90"/>
    <property type="match status" value="1"/>
</dbReference>
<keyword evidence="4" id="KW-0143">Chaperone</keyword>
<dbReference type="Pfam" id="PF13589">
    <property type="entry name" value="HATPase_c_3"/>
    <property type="match status" value="1"/>
</dbReference>
<dbReference type="EMBL" id="CP042425">
    <property type="protein sequence ID" value="QEL14683.1"/>
    <property type="molecule type" value="Genomic_DNA"/>
</dbReference>
<feature type="binding site" evidence="5">
    <location>
        <position position="160"/>
    </location>
    <ligand>
        <name>ATP</name>
        <dbReference type="ChEBI" id="CHEBI:30616"/>
    </ligand>
</feature>
<evidence type="ECO:0000256" key="2">
    <source>
        <dbReference type="ARBA" id="ARBA00022741"/>
    </source>
</evidence>
<feature type="binding site" evidence="5">
    <location>
        <position position="30"/>
    </location>
    <ligand>
        <name>ATP</name>
        <dbReference type="ChEBI" id="CHEBI:30616"/>
    </ligand>
</feature>
<protein>
    <submittedName>
        <fullName evidence="6">HSP90 family protein</fullName>
    </submittedName>
</protein>
<keyword evidence="3 5" id="KW-0067">ATP-binding</keyword>
<proteinExistence type="inferred from homology"/>
<keyword evidence="2 5" id="KW-0547">Nucleotide-binding</keyword>
<evidence type="ECO:0000256" key="5">
    <source>
        <dbReference type="PIRSR" id="PIRSR002583-1"/>
    </source>
</evidence>
<dbReference type="RefSeq" id="WP_149109559.1">
    <property type="nucleotide sequence ID" value="NZ_CP042425.1"/>
</dbReference>
<dbReference type="AlphaFoldDB" id="A0A5C1A8Z9"/>
<evidence type="ECO:0000313" key="7">
    <source>
        <dbReference type="Proteomes" id="UP000324974"/>
    </source>
</evidence>
<dbReference type="NCBIfam" id="NF010683">
    <property type="entry name" value="PRK14083.1"/>
    <property type="match status" value="1"/>
</dbReference>
<evidence type="ECO:0000256" key="3">
    <source>
        <dbReference type="ARBA" id="ARBA00022840"/>
    </source>
</evidence>
<reference evidence="7" key="1">
    <citation type="submission" date="2019-08" db="EMBL/GenBank/DDBJ databases">
        <title>Limnoglobus roseus gen. nov., sp. nov., a novel freshwater planctomycete with a giant genome from the family Gemmataceae.</title>
        <authorList>
            <person name="Kulichevskaya I.S."/>
            <person name="Naumoff D.G."/>
            <person name="Miroshnikov K."/>
            <person name="Ivanova A."/>
            <person name="Philippov D.A."/>
            <person name="Hakobyan A."/>
            <person name="Rijpstra I.C."/>
            <person name="Sinninghe Damste J.S."/>
            <person name="Liesack W."/>
            <person name="Dedysh S.N."/>
        </authorList>
    </citation>
    <scope>NUCLEOTIDE SEQUENCE [LARGE SCALE GENOMIC DNA]</scope>
    <source>
        <strain evidence="7">PX52</strain>
    </source>
</reference>
<dbReference type="OrthoDB" id="9802640at2"/>
<dbReference type="Proteomes" id="UP000324974">
    <property type="component" value="Chromosome"/>
</dbReference>
<dbReference type="InterPro" id="IPR020575">
    <property type="entry name" value="Hsp90_N"/>
</dbReference>
<dbReference type="Gene3D" id="3.30.230.80">
    <property type="match status" value="1"/>
</dbReference>
<dbReference type="InterPro" id="IPR001404">
    <property type="entry name" value="Hsp90_fam"/>
</dbReference>
<organism evidence="6 7">
    <name type="scientific">Limnoglobus roseus</name>
    <dbReference type="NCBI Taxonomy" id="2598579"/>
    <lineage>
        <taxon>Bacteria</taxon>
        <taxon>Pseudomonadati</taxon>
        <taxon>Planctomycetota</taxon>
        <taxon>Planctomycetia</taxon>
        <taxon>Gemmatales</taxon>
        <taxon>Gemmataceae</taxon>
        <taxon>Limnoglobus</taxon>
    </lineage>
</organism>
<name>A0A5C1A8Z9_9BACT</name>
<dbReference type="KEGG" id="lrs:PX52LOC_01576"/>
<dbReference type="GO" id="GO:0140662">
    <property type="term" value="F:ATP-dependent protein folding chaperone"/>
    <property type="evidence" value="ECO:0007669"/>
    <property type="project" value="InterPro"/>
</dbReference>